<dbReference type="Pfam" id="PF03644">
    <property type="entry name" value="Glyco_hydro_85"/>
    <property type="match status" value="1"/>
</dbReference>
<dbReference type="AlphaFoldDB" id="K1SR47"/>
<dbReference type="Gene3D" id="3.20.20.80">
    <property type="entry name" value="Glycosidases"/>
    <property type="match status" value="1"/>
</dbReference>
<reference evidence="2" key="1">
    <citation type="journal article" date="2013" name="Environ. Microbiol.">
        <title>Microbiota from the distal guts of lean and obese adolescents exhibit partial functional redundancy besides clear differences in community structure.</title>
        <authorList>
            <person name="Ferrer M."/>
            <person name="Ruiz A."/>
            <person name="Lanza F."/>
            <person name="Haange S.B."/>
            <person name="Oberbach A."/>
            <person name="Till H."/>
            <person name="Bargiela R."/>
            <person name="Campoy C."/>
            <person name="Segura M.T."/>
            <person name="Richter M."/>
            <person name="von Bergen M."/>
            <person name="Seifert J."/>
            <person name="Suarez A."/>
        </authorList>
    </citation>
    <scope>NUCLEOTIDE SEQUENCE</scope>
</reference>
<evidence type="ECO:0000259" key="1">
    <source>
        <dbReference type="Pfam" id="PF03644"/>
    </source>
</evidence>
<sequence length="218" mass="24056">MDKLVYWAGSASEGIIIPPPAPSTDAAHQSGVKSLGQIFFPPYAFGGNQAWVREMLTKENGSYIFAKKLYEIAKYMGFDGWFINQESGGSTLSEWAGFIKEFNALADADGNSHMEIQWYDASGSPSPTILKSHKNTSQFLEYGANGDYRDQASQLGCTKEETFSKIYAGIQVVNSGHTGFSYYLNRSMPTTGHVGSIDLFCPEERIWKDNVKNLLGSD</sequence>
<dbReference type="GO" id="GO:0033925">
    <property type="term" value="F:mannosyl-glycoprotein endo-beta-N-acetylglucosaminidase activity"/>
    <property type="evidence" value="ECO:0007669"/>
    <property type="project" value="InterPro"/>
</dbReference>
<dbReference type="InterPro" id="IPR032979">
    <property type="entry name" value="ENGase"/>
</dbReference>
<name>K1SR47_9ZZZZ</name>
<dbReference type="PANTHER" id="PTHR13246:SF1">
    <property type="entry name" value="CYTOSOLIC ENDO-BETA-N-ACETYLGLUCOSAMINIDASE"/>
    <property type="match status" value="1"/>
</dbReference>
<dbReference type="EMBL" id="AJWZ01007640">
    <property type="protein sequence ID" value="EKC56330.1"/>
    <property type="molecule type" value="Genomic_DNA"/>
</dbReference>
<dbReference type="InterPro" id="IPR005201">
    <property type="entry name" value="TIM_ENGase"/>
</dbReference>
<evidence type="ECO:0000313" key="2">
    <source>
        <dbReference type="EMBL" id="EKC56330.1"/>
    </source>
</evidence>
<accession>K1SR47</accession>
<proteinExistence type="predicted"/>
<comment type="caution">
    <text evidence="2">The sequence shown here is derived from an EMBL/GenBank/DDBJ whole genome shotgun (WGS) entry which is preliminary data.</text>
</comment>
<feature type="non-terminal residue" evidence="2">
    <location>
        <position position="218"/>
    </location>
</feature>
<dbReference type="PANTHER" id="PTHR13246">
    <property type="entry name" value="ENDO BETA N-ACETYLGLUCOSAMINIDASE"/>
    <property type="match status" value="1"/>
</dbReference>
<feature type="domain" description="Cytosolic endo-beta-N-acetylglucosaminidase TIM barrel" evidence="1">
    <location>
        <begin position="1"/>
        <end position="180"/>
    </location>
</feature>
<dbReference type="GO" id="GO:0005829">
    <property type="term" value="C:cytosol"/>
    <property type="evidence" value="ECO:0007669"/>
    <property type="project" value="UniProtKB-SubCell"/>
</dbReference>
<gene>
    <name evidence="2" type="ORF">OBE_11122</name>
</gene>
<organism evidence="2">
    <name type="scientific">human gut metagenome</name>
    <dbReference type="NCBI Taxonomy" id="408170"/>
    <lineage>
        <taxon>unclassified sequences</taxon>
        <taxon>metagenomes</taxon>
        <taxon>organismal metagenomes</taxon>
    </lineage>
</organism>
<protein>
    <submittedName>
        <fullName evidence="2">Endo-beta-N-acetylglucosaminidase</fullName>
    </submittedName>
</protein>